<evidence type="ECO:0000313" key="6">
    <source>
        <dbReference type="EMBL" id="GAB97251.1"/>
    </source>
</evidence>
<evidence type="ECO:0000256" key="2">
    <source>
        <dbReference type="ARBA" id="ARBA00023125"/>
    </source>
</evidence>
<dbReference type="InterPro" id="IPR036271">
    <property type="entry name" value="Tet_transcr_reg_TetR-rel_C_sf"/>
</dbReference>
<dbReference type="RefSeq" id="WP_006593783.1">
    <property type="nucleotide sequence ID" value="NZ_BAHD01000061.1"/>
</dbReference>
<dbReference type="PANTHER" id="PTHR47506">
    <property type="entry name" value="TRANSCRIPTIONAL REGULATORY PROTEIN"/>
    <property type="match status" value="1"/>
</dbReference>
<evidence type="ECO:0000313" key="7">
    <source>
        <dbReference type="Proteomes" id="UP000008366"/>
    </source>
</evidence>
<dbReference type="OrthoDB" id="3196926at2"/>
<accession>K6WTS1</accession>
<dbReference type="EMBL" id="BAHD01000061">
    <property type="protein sequence ID" value="GAB97251.1"/>
    <property type="molecule type" value="Genomic_DNA"/>
</dbReference>
<dbReference type="InterPro" id="IPR009057">
    <property type="entry name" value="Homeodomain-like_sf"/>
</dbReference>
<dbReference type="InterPro" id="IPR001647">
    <property type="entry name" value="HTH_TetR"/>
</dbReference>
<feature type="domain" description="HTH tetR-type" evidence="5">
    <location>
        <begin position="10"/>
        <end position="70"/>
    </location>
</feature>
<evidence type="ECO:0000256" key="4">
    <source>
        <dbReference type="PROSITE-ProRule" id="PRU00335"/>
    </source>
</evidence>
<keyword evidence="2 4" id="KW-0238">DNA-binding</keyword>
<dbReference type="SUPFAM" id="SSF48498">
    <property type="entry name" value="Tetracyclin repressor-like, C-terminal domain"/>
    <property type="match status" value="1"/>
</dbReference>
<keyword evidence="1" id="KW-0805">Transcription regulation</keyword>
<gene>
    <name evidence="6" type="ORF">KILIM_061_00350</name>
</gene>
<feature type="DNA-binding region" description="H-T-H motif" evidence="4">
    <location>
        <begin position="33"/>
        <end position="52"/>
    </location>
</feature>
<dbReference type="Proteomes" id="UP000008366">
    <property type="component" value="Unassembled WGS sequence"/>
</dbReference>
<dbReference type="PROSITE" id="PS50977">
    <property type="entry name" value="HTH_TETR_2"/>
    <property type="match status" value="1"/>
</dbReference>
<name>K6WTS1_9MICO</name>
<dbReference type="PRINTS" id="PR00455">
    <property type="entry name" value="HTHTETR"/>
</dbReference>
<keyword evidence="3" id="KW-0804">Transcription</keyword>
<reference evidence="6 7" key="1">
    <citation type="submission" date="2012-08" db="EMBL/GenBank/DDBJ databases">
        <title>Whole genome shotgun sequence of Kineosphaera limosa NBRC 100340.</title>
        <authorList>
            <person name="Yoshida I."/>
            <person name="Isaki S."/>
            <person name="Hosoyama A."/>
            <person name="Tsuchikane K."/>
            <person name="Katsumata H."/>
            <person name="Ando Y."/>
            <person name="Ohji S."/>
            <person name="Hamada M."/>
            <person name="Tamura T."/>
            <person name="Yamazoe A."/>
            <person name="Yamazaki S."/>
            <person name="Fujita N."/>
        </authorList>
    </citation>
    <scope>NUCLEOTIDE SEQUENCE [LARGE SCALE GENOMIC DNA]</scope>
    <source>
        <strain evidence="6 7">NBRC 100340</strain>
    </source>
</reference>
<dbReference type="Gene3D" id="1.10.357.10">
    <property type="entry name" value="Tetracycline Repressor, domain 2"/>
    <property type="match status" value="1"/>
</dbReference>
<sequence length="202" mass="22166">MRLLADAPATPAAARILAAAADLFYAYGIGAIGVDRIAQEAETTKKTLYDRFGSKEQLVVAYLRARHARFTQHVHDHLDALPPNGGRTLGIFDALESWLAVNPRGCGFVNAYAELAGTNHAGLAVIGEEKRWVHDLFTESLERDGYLDNAAHESVRKGEQRRVDELARTLAILYEGAIVRFTAGEDPLAADLARRTAERLLE</sequence>
<evidence type="ECO:0000259" key="5">
    <source>
        <dbReference type="PROSITE" id="PS50977"/>
    </source>
</evidence>
<dbReference type="Pfam" id="PF00440">
    <property type="entry name" value="TetR_N"/>
    <property type="match status" value="1"/>
</dbReference>
<keyword evidence="7" id="KW-1185">Reference proteome</keyword>
<proteinExistence type="predicted"/>
<organism evidence="6 7">
    <name type="scientific">Kineosphaera limosa NBRC 100340</name>
    <dbReference type="NCBI Taxonomy" id="1184609"/>
    <lineage>
        <taxon>Bacteria</taxon>
        <taxon>Bacillati</taxon>
        <taxon>Actinomycetota</taxon>
        <taxon>Actinomycetes</taxon>
        <taxon>Micrococcales</taxon>
        <taxon>Dermatophilaceae</taxon>
        <taxon>Kineosphaera</taxon>
    </lineage>
</organism>
<evidence type="ECO:0000256" key="1">
    <source>
        <dbReference type="ARBA" id="ARBA00023015"/>
    </source>
</evidence>
<dbReference type="SUPFAM" id="SSF46689">
    <property type="entry name" value="Homeodomain-like"/>
    <property type="match status" value="1"/>
</dbReference>
<dbReference type="AlphaFoldDB" id="K6WTS1"/>
<protein>
    <submittedName>
        <fullName evidence="6">Putative TetR family transcriptional regulator</fullName>
    </submittedName>
</protein>
<dbReference type="STRING" id="1184609.KILIM_061_00350"/>
<comment type="caution">
    <text evidence="6">The sequence shown here is derived from an EMBL/GenBank/DDBJ whole genome shotgun (WGS) entry which is preliminary data.</text>
</comment>
<dbReference type="PANTHER" id="PTHR47506:SF6">
    <property type="entry name" value="HTH-TYPE TRANSCRIPTIONAL REPRESSOR NEMR"/>
    <property type="match status" value="1"/>
</dbReference>
<dbReference type="eggNOG" id="COG1309">
    <property type="taxonomic scope" value="Bacteria"/>
</dbReference>
<dbReference type="GO" id="GO:0003677">
    <property type="term" value="F:DNA binding"/>
    <property type="evidence" value="ECO:0007669"/>
    <property type="project" value="UniProtKB-UniRule"/>
</dbReference>
<evidence type="ECO:0000256" key="3">
    <source>
        <dbReference type="ARBA" id="ARBA00023163"/>
    </source>
</evidence>